<reference evidence="5 6" key="1">
    <citation type="submission" date="2014-04" db="EMBL/GenBank/DDBJ databases">
        <authorList>
            <consortium name="DOE Joint Genome Institute"/>
            <person name="Kuo A."/>
            <person name="Martino E."/>
            <person name="Perotto S."/>
            <person name="Kohler A."/>
            <person name="Nagy L.G."/>
            <person name="Floudas D."/>
            <person name="Copeland A."/>
            <person name="Barry K.W."/>
            <person name="Cichocki N."/>
            <person name="Veneault-Fourrey C."/>
            <person name="LaButti K."/>
            <person name="Lindquist E.A."/>
            <person name="Lipzen A."/>
            <person name="Lundell T."/>
            <person name="Morin E."/>
            <person name="Murat C."/>
            <person name="Sun H."/>
            <person name="Tunlid A."/>
            <person name="Henrissat B."/>
            <person name="Grigoriev I.V."/>
            <person name="Hibbett D.S."/>
            <person name="Martin F."/>
            <person name="Nordberg H.P."/>
            <person name="Cantor M.N."/>
            <person name="Hua S.X."/>
        </authorList>
    </citation>
    <scope>NUCLEOTIDE SEQUENCE [LARGE SCALE GENOMIC DNA]</scope>
    <source>
        <strain evidence="5 6">Zn</strain>
    </source>
</reference>
<dbReference type="InterPro" id="IPR002110">
    <property type="entry name" value="Ankyrin_rpt"/>
</dbReference>
<dbReference type="PANTHER" id="PTHR10039:SF15">
    <property type="entry name" value="NACHT DOMAIN-CONTAINING PROTEIN"/>
    <property type="match status" value="1"/>
</dbReference>
<dbReference type="PANTHER" id="PTHR10039">
    <property type="entry name" value="AMELOGENIN"/>
    <property type="match status" value="1"/>
</dbReference>
<dbReference type="STRING" id="913774.A0A0C3D4G1"/>
<dbReference type="EMBL" id="KN832883">
    <property type="protein sequence ID" value="KIM96802.1"/>
    <property type="molecule type" value="Genomic_DNA"/>
</dbReference>
<feature type="non-terminal residue" evidence="5">
    <location>
        <position position="1"/>
    </location>
</feature>
<feature type="repeat" description="ANK" evidence="2">
    <location>
        <begin position="620"/>
        <end position="642"/>
    </location>
</feature>
<dbReference type="InParanoid" id="A0A0C3D4G1"/>
<feature type="repeat" description="ANK" evidence="2">
    <location>
        <begin position="554"/>
        <end position="586"/>
    </location>
</feature>
<dbReference type="SUPFAM" id="SSF48403">
    <property type="entry name" value="Ankyrin repeat"/>
    <property type="match status" value="1"/>
</dbReference>
<dbReference type="Pfam" id="PF12796">
    <property type="entry name" value="Ank_2"/>
    <property type="match status" value="2"/>
</dbReference>
<dbReference type="PROSITE" id="PS50088">
    <property type="entry name" value="ANK_REPEAT"/>
    <property type="match status" value="4"/>
</dbReference>
<keyword evidence="6" id="KW-1185">Reference proteome</keyword>
<dbReference type="Proteomes" id="UP000054321">
    <property type="component" value="Unassembled WGS sequence"/>
</dbReference>
<dbReference type="InterPro" id="IPR036770">
    <property type="entry name" value="Ankyrin_rpt-contain_sf"/>
</dbReference>
<dbReference type="PRINTS" id="PR01415">
    <property type="entry name" value="ANKYRIN"/>
</dbReference>
<dbReference type="Pfam" id="PF24883">
    <property type="entry name" value="NPHP3_N"/>
    <property type="match status" value="1"/>
</dbReference>
<protein>
    <submittedName>
        <fullName evidence="5">Uncharacterized protein</fullName>
    </submittedName>
</protein>
<dbReference type="AlphaFoldDB" id="A0A0C3D4G1"/>
<dbReference type="InterPro" id="IPR056884">
    <property type="entry name" value="NPHP3-like_N"/>
</dbReference>
<dbReference type="OrthoDB" id="195446at2759"/>
<evidence type="ECO:0000256" key="2">
    <source>
        <dbReference type="PROSITE-ProRule" id="PRU00023"/>
    </source>
</evidence>
<name>A0A0C3D4G1_OIDMZ</name>
<dbReference type="HOGENOM" id="CLU_000288_34_23_1"/>
<feature type="non-terminal residue" evidence="5">
    <location>
        <position position="642"/>
    </location>
</feature>
<gene>
    <name evidence="5" type="ORF">OIDMADRAFT_69292</name>
</gene>
<feature type="domain" description="GPI inositol-deacylase winged helix" evidence="3">
    <location>
        <begin position="308"/>
        <end position="384"/>
    </location>
</feature>
<dbReference type="PROSITE" id="PS50297">
    <property type="entry name" value="ANK_REP_REGION"/>
    <property type="match status" value="4"/>
</dbReference>
<organism evidence="5 6">
    <name type="scientific">Oidiodendron maius (strain Zn)</name>
    <dbReference type="NCBI Taxonomy" id="913774"/>
    <lineage>
        <taxon>Eukaryota</taxon>
        <taxon>Fungi</taxon>
        <taxon>Dikarya</taxon>
        <taxon>Ascomycota</taxon>
        <taxon>Pezizomycotina</taxon>
        <taxon>Leotiomycetes</taxon>
        <taxon>Leotiomycetes incertae sedis</taxon>
        <taxon>Myxotrichaceae</taxon>
        <taxon>Oidiodendron</taxon>
    </lineage>
</organism>
<reference evidence="6" key="2">
    <citation type="submission" date="2015-01" db="EMBL/GenBank/DDBJ databases">
        <title>Evolutionary Origins and Diversification of the Mycorrhizal Mutualists.</title>
        <authorList>
            <consortium name="DOE Joint Genome Institute"/>
            <consortium name="Mycorrhizal Genomics Consortium"/>
            <person name="Kohler A."/>
            <person name="Kuo A."/>
            <person name="Nagy L.G."/>
            <person name="Floudas D."/>
            <person name="Copeland A."/>
            <person name="Barry K.W."/>
            <person name="Cichocki N."/>
            <person name="Veneault-Fourrey C."/>
            <person name="LaButti K."/>
            <person name="Lindquist E.A."/>
            <person name="Lipzen A."/>
            <person name="Lundell T."/>
            <person name="Morin E."/>
            <person name="Murat C."/>
            <person name="Riley R."/>
            <person name="Ohm R."/>
            <person name="Sun H."/>
            <person name="Tunlid A."/>
            <person name="Henrissat B."/>
            <person name="Grigoriev I.V."/>
            <person name="Hibbett D.S."/>
            <person name="Martin F."/>
        </authorList>
    </citation>
    <scope>NUCLEOTIDE SEQUENCE [LARGE SCALE GENOMIC DNA]</scope>
    <source>
        <strain evidence="6">Zn</strain>
    </source>
</reference>
<evidence type="ECO:0000259" key="4">
    <source>
        <dbReference type="Pfam" id="PF24883"/>
    </source>
</evidence>
<evidence type="ECO:0000313" key="5">
    <source>
        <dbReference type="EMBL" id="KIM96802.1"/>
    </source>
</evidence>
<evidence type="ECO:0000259" key="3">
    <source>
        <dbReference type="Pfam" id="PF22939"/>
    </source>
</evidence>
<feature type="repeat" description="ANK" evidence="2">
    <location>
        <begin position="587"/>
        <end position="619"/>
    </location>
</feature>
<evidence type="ECO:0000313" key="6">
    <source>
        <dbReference type="Proteomes" id="UP000054321"/>
    </source>
</evidence>
<sequence length="642" mass="72423">LDWLTPVEYTPQQNDFIARRQEGTGTWLLDSTEYQSWREKKKQTLFCPGIPGAGKTIITSIIVEELTTRFRNDKSVGIAYIYCNFRRQDEQKIDDLLASLLKQLAESQPSLPGTVKELYDRHKTKRTRPSLDEISRTLQAVTTLYSRVFIAIDALDECQASHGYRTALLSEMFSLQVKSGANLFATSRFLPEITEKFNKGMRLEIRATNQDVQRYLEGHMSQLPTFVLSRPKLQEEIITELVEAIEGMFLLAQLYLGSLKDKTTVKAIKSALKQFRKKSEGSSEDKKLKVLSSAYEEAMERINRQPPGFQLLANNVLAWITCAKRPLTTRELQHAIAVEMDESQLDEDNLPEIEDMVSVCAGLVTIDEESNIIRLVHYTTQEYFERRRDKWFPKAESDITTICVTYLSFDEFDSGICQSNDEFEKRLQSNKLYDYASQNWGHHALAASTFIPKVISFLERKAQVEASSQVLMAVKQWPGAVKYSQRIPKQITGLHLAAYFGVHDTVQLLIGSNNLDLKDSYSRTPLSLAAENGHEAVVQLLLEHKAEIESKDALGQTPLSLAAENGHEAVVQLLLDHKAEIESTYTSGWTPLAWAAKNEHEAVVLLLLEHGAEIESKGGLGRTPLSLAAENGHEAVVQLLLE</sequence>
<dbReference type="SUPFAM" id="SSF52540">
    <property type="entry name" value="P-loop containing nucleoside triphosphate hydrolases"/>
    <property type="match status" value="1"/>
</dbReference>
<feature type="domain" description="Nephrocystin 3-like N-terminal" evidence="4">
    <location>
        <begin position="23"/>
        <end position="188"/>
    </location>
</feature>
<evidence type="ECO:0000256" key="1">
    <source>
        <dbReference type="ARBA" id="ARBA00022737"/>
    </source>
</evidence>
<keyword evidence="1" id="KW-0677">Repeat</keyword>
<dbReference type="Pfam" id="PF22939">
    <property type="entry name" value="WHD_GPIID"/>
    <property type="match status" value="1"/>
</dbReference>
<accession>A0A0C3D4G1</accession>
<dbReference type="Gene3D" id="3.40.50.300">
    <property type="entry name" value="P-loop containing nucleotide triphosphate hydrolases"/>
    <property type="match status" value="1"/>
</dbReference>
<dbReference type="Gene3D" id="1.25.40.20">
    <property type="entry name" value="Ankyrin repeat-containing domain"/>
    <property type="match status" value="2"/>
</dbReference>
<dbReference type="InterPro" id="IPR054471">
    <property type="entry name" value="GPIID_WHD"/>
</dbReference>
<feature type="repeat" description="ANK" evidence="2">
    <location>
        <begin position="521"/>
        <end position="553"/>
    </location>
</feature>
<dbReference type="SMART" id="SM00248">
    <property type="entry name" value="ANK"/>
    <property type="match status" value="4"/>
</dbReference>
<dbReference type="InterPro" id="IPR027417">
    <property type="entry name" value="P-loop_NTPase"/>
</dbReference>
<proteinExistence type="predicted"/>
<keyword evidence="2" id="KW-0040">ANK repeat</keyword>